<dbReference type="SMART" id="SM01332">
    <property type="entry name" value="Cyclin_C"/>
    <property type="match status" value="1"/>
</dbReference>
<keyword evidence="2" id="KW-0132">Cell division</keyword>
<evidence type="ECO:0000259" key="8">
    <source>
        <dbReference type="SMART" id="SM01332"/>
    </source>
</evidence>
<evidence type="ECO:0000256" key="3">
    <source>
        <dbReference type="ARBA" id="ARBA00023127"/>
    </source>
</evidence>
<dbReference type="Pfam" id="PF00134">
    <property type="entry name" value="Cyclin_N"/>
    <property type="match status" value="1"/>
</dbReference>
<dbReference type="Proteomes" id="UP000655225">
    <property type="component" value="Unassembled WGS sequence"/>
</dbReference>
<feature type="compositionally biased region" description="Polar residues" evidence="6">
    <location>
        <begin position="47"/>
        <end position="57"/>
    </location>
</feature>
<keyword evidence="4" id="KW-0131">Cell cycle</keyword>
<dbReference type="CDD" id="cd20506">
    <property type="entry name" value="CYCLIN_AtCycA-like_rpt2"/>
    <property type="match status" value="1"/>
</dbReference>
<evidence type="ECO:0000313" key="9">
    <source>
        <dbReference type="EMBL" id="KAF8412613.1"/>
    </source>
</evidence>
<accession>A0A834ZWL9</accession>
<feature type="domain" description="Cyclin-like" evidence="7">
    <location>
        <begin position="265"/>
        <end position="349"/>
    </location>
</feature>
<proteinExistence type="inferred from homology"/>
<dbReference type="SMART" id="SM00385">
    <property type="entry name" value="CYCLIN"/>
    <property type="match status" value="2"/>
</dbReference>
<reference evidence="9 10" key="1">
    <citation type="submission" date="2020-04" db="EMBL/GenBank/DDBJ databases">
        <title>Plant Genome Project.</title>
        <authorList>
            <person name="Zhang R.-G."/>
        </authorList>
    </citation>
    <scope>NUCLEOTIDE SEQUENCE [LARGE SCALE GENOMIC DNA]</scope>
    <source>
        <strain evidence="9">YNK0</strain>
        <tissue evidence="9">Leaf</tissue>
    </source>
</reference>
<dbReference type="PANTHER" id="PTHR10177">
    <property type="entry name" value="CYCLINS"/>
    <property type="match status" value="1"/>
</dbReference>
<evidence type="ECO:0000256" key="5">
    <source>
        <dbReference type="RuleBase" id="RU000383"/>
    </source>
</evidence>
<dbReference type="AlphaFoldDB" id="A0A834ZWL9"/>
<feature type="region of interest" description="Disordered" evidence="6">
    <location>
        <begin position="1"/>
        <end position="20"/>
    </location>
</feature>
<gene>
    <name evidence="9" type="ORF">HHK36_000582</name>
</gene>
<dbReference type="InterPro" id="IPR006671">
    <property type="entry name" value="Cyclin_N"/>
</dbReference>
<evidence type="ECO:0008006" key="11">
    <source>
        <dbReference type="Google" id="ProtNLM"/>
    </source>
</evidence>
<evidence type="ECO:0000256" key="6">
    <source>
        <dbReference type="SAM" id="MobiDB-lite"/>
    </source>
</evidence>
<evidence type="ECO:0000256" key="4">
    <source>
        <dbReference type="ARBA" id="ARBA00023306"/>
    </source>
</evidence>
<name>A0A834ZWL9_TETSI</name>
<dbReference type="GO" id="GO:0044772">
    <property type="term" value="P:mitotic cell cycle phase transition"/>
    <property type="evidence" value="ECO:0007669"/>
    <property type="project" value="InterPro"/>
</dbReference>
<dbReference type="SUPFAM" id="SSF47954">
    <property type="entry name" value="Cyclin-like"/>
    <property type="match status" value="2"/>
</dbReference>
<feature type="domain" description="Cyclin C-terminal" evidence="8">
    <location>
        <begin position="358"/>
        <end position="481"/>
    </location>
</feature>
<dbReference type="PIRSF" id="PIRSF001771">
    <property type="entry name" value="Cyclin_A_B_D_E"/>
    <property type="match status" value="1"/>
</dbReference>
<evidence type="ECO:0000259" key="7">
    <source>
        <dbReference type="SMART" id="SM00385"/>
    </source>
</evidence>
<keyword evidence="3 5" id="KW-0195">Cyclin</keyword>
<evidence type="ECO:0000256" key="1">
    <source>
        <dbReference type="ARBA" id="ARBA00006955"/>
    </source>
</evidence>
<sequence>MSTQNRRSSVSSSSSAKRPAVLENAAKVPAILPHQAKKRQALTNLTNQNNASRNTIRTAGALGNQAPSTAKIAKIKKGSSTCIRNTGLPRNTVPASSTVKSSTIVSSKATSVLRSDGPSTSLVALPALFSMDVSPSRSNGGSVSLDETMSTCDSLKSPDIEYVDNVDASAVASIERRTCNNLYISEHVDTTRGNICKRDILVEMEANDKIVEVDDDFKDPQLCASIACDIYKHLRASETKKRPSTDFMEGIQKDINASMRAILIDWLVEVAEEYRLIPDTLYLTVNYIDRYLSGNVMNRQRLQLLGVACMMIAAKYEEICAPQVEEFCYITDNTYFKEEVLQMEAAVLNYLKFEMTAPTAKCFLRRFVRAAHGSNEIPSFQLECMANYLAELSLIEYSMLCYAPSLVAASAIFLAKFILLPSKRPWNATLRHYTLYHPSELCQCVKALHRLCCNSHNTSLPAIRDKYCQHKYKFVAKKYCPPSIPPEFFDDLSN</sequence>
<dbReference type="CDD" id="cd20562">
    <property type="entry name" value="CYCLIN_AtCycA_like_rpt1"/>
    <property type="match status" value="1"/>
</dbReference>
<feature type="domain" description="Cyclin-like" evidence="7">
    <location>
        <begin position="362"/>
        <end position="450"/>
    </location>
</feature>
<feature type="region of interest" description="Disordered" evidence="6">
    <location>
        <begin position="47"/>
        <end position="68"/>
    </location>
</feature>
<dbReference type="InterPro" id="IPR048258">
    <property type="entry name" value="Cyclins_cyclin-box"/>
</dbReference>
<dbReference type="GO" id="GO:0051301">
    <property type="term" value="P:cell division"/>
    <property type="evidence" value="ECO:0007669"/>
    <property type="project" value="UniProtKB-KW"/>
</dbReference>
<dbReference type="InterPro" id="IPR036915">
    <property type="entry name" value="Cyclin-like_sf"/>
</dbReference>
<dbReference type="InterPro" id="IPR046965">
    <property type="entry name" value="Cyclin_A/B-like"/>
</dbReference>
<dbReference type="InterPro" id="IPR013763">
    <property type="entry name" value="Cyclin-like_dom"/>
</dbReference>
<dbReference type="EMBL" id="JABCRI010000001">
    <property type="protein sequence ID" value="KAF8412613.1"/>
    <property type="molecule type" value="Genomic_DNA"/>
</dbReference>
<keyword evidence="10" id="KW-1185">Reference proteome</keyword>
<evidence type="ECO:0000313" key="10">
    <source>
        <dbReference type="Proteomes" id="UP000655225"/>
    </source>
</evidence>
<dbReference type="GO" id="GO:0016538">
    <property type="term" value="F:cyclin-dependent protein serine/threonine kinase regulator activity"/>
    <property type="evidence" value="ECO:0007669"/>
    <property type="project" value="InterPro"/>
</dbReference>
<dbReference type="InterPro" id="IPR039361">
    <property type="entry name" value="Cyclin"/>
</dbReference>
<dbReference type="PROSITE" id="PS00292">
    <property type="entry name" value="CYCLINS"/>
    <property type="match status" value="1"/>
</dbReference>
<comment type="similarity">
    <text evidence="1">Belongs to the cyclin family. Cyclin AB subfamily.</text>
</comment>
<protein>
    <recommendedName>
        <fullName evidence="11">Cyclin A</fullName>
    </recommendedName>
</protein>
<dbReference type="OMA" id="CQHKYKF"/>
<evidence type="ECO:0000256" key="2">
    <source>
        <dbReference type="ARBA" id="ARBA00022618"/>
    </source>
</evidence>
<dbReference type="Gene3D" id="1.10.472.10">
    <property type="entry name" value="Cyclin-like"/>
    <property type="match status" value="2"/>
</dbReference>
<dbReference type="InterPro" id="IPR004367">
    <property type="entry name" value="Cyclin_C-dom"/>
</dbReference>
<dbReference type="FunFam" id="1.10.472.10:FF:000013">
    <property type="entry name" value="Cyclin A1"/>
    <property type="match status" value="1"/>
</dbReference>
<dbReference type="OrthoDB" id="5590282at2759"/>
<comment type="caution">
    <text evidence="9">The sequence shown here is derived from an EMBL/GenBank/DDBJ whole genome shotgun (WGS) entry which is preliminary data.</text>
</comment>
<dbReference type="Pfam" id="PF02984">
    <property type="entry name" value="Cyclin_C"/>
    <property type="match status" value="1"/>
</dbReference>
<dbReference type="FunFam" id="1.10.472.10:FF:000167">
    <property type="entry name" value="Mitotic cyclin 6"/>
    <property type="match status" value="1"/>
</dbReference>
<organism evidence="9 10">
    <name type="scientific">Tetracentron sinense</name>
    <name type="common">Spur-leaf</name>
    <dbReference type="NCBI Taxonomy" id="13715"/>
    <lineage>
        <taxon>Eukaryota</taxon>
        <taxon>Viridiplantae</taxon>
        <taxon>Streptophyta</taxon>
        <taxon>Embryophyta</taxon>
        <taxon>Tracheophyta</taxon>
        <taxon>Spermatophyta</taxon>
        <taxon>Magnoliopsida</taxon>
        <taxon>Trochodendrales</taxon>
        <taxon>Trochodendraceae</taxon>
        <taxon>Tetracentron</taxon>
    </lineage>
</organism>